<keyword evidence="2" id="KW-0732">Signal</keyword>
<dbReference type="KEGG" id="kcm:ABWK59_06850"/>
<sequence>MTRFPLPGPADQAPEATEAPAPARPARAVAGRLPLLGLACVLLLSGCSSAGLGSGTTTLTIGLDAPLTGKLADLGQGIKHSAELAVAKANEKNTVPGVRFVLDAKDDQGDEQIAKSNGEAFVADSKVVGVIGPLTSSGALTMAPVLSAANLAEISPSNTSPALTWGADYRANGKKRQYATYFRTVTTDAVQGPLLAKYARSRLNAAKAVVVSDTKAYGTNLAAEFAGAFEEVGGKVVLRATIEPGTTNFSKLVAQIAAAKPDIVYYGGEHPEGGPLSAQLKAAGVKAPVAGGDGLHTDGYVKAAGANSNGDIASQPGISVEGLASAFTFLDNYKAAGHQEEPGPFGPYSYDSTWALIEAVGRARQSDGANLTGGELRKAVSKALQDVSFFGVTGDVSFDEFGDTRNQVASIYQVQKGGWAAIVPFGRLRDF</sequence>
<evidence type="ECO:0000256" key="3">
    <source>
        <dbReference type="SAM" id="MobiDB-lite"/>
    </source>
</evidence>
<dbReference type="CDD" id="cd06342">
    <property type="entry name" value="PBP1_ABC_LIVBP-like"/>
    <property type="match status" value="1"/>
</dbReference>
<dbReference type="PANTHER" id="PTHR47151:SF2">
    <property type="entry name" value="AMINO ACID BINDING PROTEIN"/>
    <property type="match status" value="1"/>
</dbReference>
<gene>
    <name evidence="5" type="ORF">ABWK59_06850</name>
</gene>
<evidence type="ECO:0000259" key="4">
    <source>
        <dbReference type="Pfam" id="PF13458"/>
    </source>
</evidence>
<proteinExistence type="inferred from homology"/>
<protein>
    <submittedName>
        <fullName evidence="5">Branched-chain amino acid ABC transporter substrate-binding protein</fullName>
    </submittedName>
</protein>
<name>A0AAU8JRZ4_9ACTN</name>
<evidence type="ECO:0000313" key="5">
    <source>
        <dbReference type="EMBL" id="XCM78669.1"/>
    </source>
</evidence>
<dbReference type="EMBL" id="CP159872">
    <property type="protein sequence ID" value="XCM78669.1"/>
    <property type="molecule type" value="Genomic_DNA"/>
</dbReference>
<dbReference type="InterPro" id="IPR028082">
    <property type="entry name" value="Peripla_BP_I"/>
</dbReference>
<dbReference type="Pfam" id="PF13458">
    <property type="entry name" value="Peripla_BP_6"/>
    <property type="match status" value="1"/>
</dbReference>
<dbReference type="PANTHER" id="PTHR47151">
    <property type="entry name" value="LEU/ILE/VAL-BINDING ABC TRANSPORTER SUBUNIT"/>
    <property type="match status" value="1"/>
</dbReference>
<feature type="domain" description="Leucine-binding protein" evidence="4">
    <location>
        <begin position="58"/>
        <end position="418"/>
    </location>
</feature>
<evidence type="ECO:0000256" key="1">
    <source>
        <dbReference type="ARBA" id="ARBA00010062"/>
    </source>
</evidence>
<reference evidence="5" key="1">
    <citation type="submission" date="2024-06" db="EMBL/GenBank/DDBJ databases">
        <title>The genome sequences of Kitasatospora sp. strain HUAS MG31.</title>
        <authorList>
            <person name="Mo P."/>
        </authorList>
    </citation>
    <scope>NUCLEOTIDE SEQUENCE</scope>
    <source>
        <strain evidence="5">HUAS MG31</strain>
    </source>
</reference>
<dbReference type="AlphaFoldDB" id="A0AAU8JRZ4"/>
<comment type="similarity">
    <text evidence="1">Belongs to the leucine-binding protein family.</text>
</comment>
<dbReference type="InterPro" id="IPR028081">
    <property type="entry name" value="Leu-bd"/>
</dbReference>
<organism evidence="5">
    <name type="scientific">Kitasatospora camelliae</name>
    <dbReference type="NCBI Taxonomy" id="3156397"/>
    <lineage>
        <taxon>Bacteria</taxon>
        <taxon>Bacillati</taxon>
        <taxon>Actinomycetota</taxon>
        <taxon>Actinomycetes</taxon>
        <taxon>Kitasatosporales</taxon>
        <taxon>Streptomycetaceae</taxon>
        <taxon>Kitasatospora</taxon>
    </lineage>
</organism>
<evidence type="ECO:0000256" key="2">
    <source>
        <dbReference type="ARBA" id="ARBA00022729"/>
    </source>
</evidence>
<accession>A0AAU8JRZ4</accession>
<feature type="compositionally biased region" description="Low complexity" evidence="3">
    <location>
        <begin position="9"/>
        <end position="23"/>
    </location>
</feature>
<dbReference type="SUPFAM" id="SSF53822">
    <property type="entry name" value="Periplasmic binding protein-like I"/>
    <property type="match status" value="1"/>
</dbReference>
<feature type="region of interest" description="Disordered" evidence="3">
    <location>
        <begin position="1"/>
        <end position="23"/>
    </location>
</feature>
<dbReference type="Gene3D" id="3.40.50.2300">
    <property type="match status" value="2"/>
</dbReference>
<dbReference type="RefSeq" id="WP_354638748.1">
    <property type="nucleotide sequence ID" value="NZ_CP159872.1"/>
</dbReference>